<keyword evidence="7" id="KW-1185">Reference proteome</keyword>
<sequence length="305" mass="32996">MSQTSPQNDFILPFQIADTAVRGRMVRLSGSIDQILNAHEFPDHLSELVGEATALVAMMGAALKFEGKLIFQAQGDGPASLVVADYSAGGALRATAKADRLDDLPKGAAALLGKGSIVMTIDQGADMERYQGVTAIEGETLAETAVSYFAQSEQIPTVIKLAVGRIQAPGEKEQWRAGGIMAQFVPGEGGTRERGEASLLSSDDQEIWDRSRAFIETTQADELLDPSITAETLLYRLFHEDGVRTFDSMPLRAECSCEMEKVSAVLARYSKEELSDMVEGDAINVACEFCRQTYRFTPEGTPITS</sequence>
<evidence type="ECO:0000256" key="4">
    <source>
        <dbReference type="ARBA" id="ARBA00023186"/>
    </source>
</evidence>
<dbReference type="InterPro" id="IPR016153">
    <property type="entry name" value="Heat_shock_Hsp33_N"/>
</dbReference>
<keyword evidence="2" id="KW-0862">Zinc</keyword>
<dbReference type="InterPro" id="IPR023212">
    <property type="entry name" value="Hsp33_helix_hairpin_bin_dom_sf"/>
</dbReference>
<dbReference type="PANTHER" id="PTHR30111">
    <property type="entry name" value="33 KDA CHAPERONIN"/>
    <property type="match status" value="1"/>
</dbReference>
<evidence type="ECO:0000256" key="3">
    <source>
        <dbReference type="ARBA" id="ARBA00023157"/>
    </source>
</evidence>
<dbReference type="PIRSF" id="PIRSF005261">
    <property type="entry name" value="Heat_shock_Hsp33"/>
    <property type="match status" value="1"/>
</dbReference>
<dbReference type="Pfam" id="PF01430">
    <property type="entry name" value="HSP33"/>
    <property type="match status" value="1"/>
</dbReference>
<keyword evidence="5" id="KW-0676">Redox-active center</keyword>
<dbReference type="SUPFAM" id="SSF118352">
    <property type="entry name" value="HSP33 redox switch-like"/>
    <property type="match status" value="1"/>
</dbReference>
<accession>A0ABV3Z1F6</accession>
<dbReference type="CDD" id="cd00498">
    <property type="entry name" value="Hsp33"/>
    <property type="match status" value="1"/>
</dbReference>
<dbReference type="Gene3D" id="3.90.1280.10">
    <property type="entry name" value="HSP33 redox switch-like"/>
    <property type="match status" value="1"/>
</dbReference>
<dbReference type="Proteomes" id="UP001560685">
    <property type="component" value="Unassembled WGS sequence"/>
</dbReference>
<name>A0ABV3Z1F6_9PROT</name>
<evidence type="ECO:0000256" key="2">
    <source>
        <dbReference type="ARBA" id="ARBA00022833"/>
    </source>
</evidence>
<dbReference type="Gene3D" id="1.10.287.480">
    <property type="entry name" value="helix hairpin bin"/>
    <property type="match status" value="1"/>
</dbReference>
<evidence type="ECO:0000313" key="7">
    <source>
        <dbReference type="Proteomes" id="UP001560685"/>
    </source>
</evidence>
<dbReference type="EMBL" id="JBEHZE010000001">
    <property type="protein sequence ID" value="MEX6632610.1"/>
    <property type="molecule type" value="Genomic_DNA"/>
</dbReference>
<dbReference type="Gene3D" id="3.55.30.10">
    <property type="entry name" value="Hsp33 domain"/>
    <property type="match status" value="1"/>
</dbReference>
<organism evidence="6 7">
    <name type="scientific">Hyphococcus lacteus</name>
    <dbReference type="NCBI Taxonomy" id="3143536"/>
    <lineage>
        <taxon>Bacteria</taxon>
        <taxon>Pseudomonadati</taxon>
        <taxon>Pseudomonadota</taxon>
        <taxon>Alphaproteobacteria</taxon>
        <taxon>Parvularculales</taxon>
        <taxon>Parvularculaceae</taxon>
        <taxon>Hyphococcus</taxon>
    </lineage>
</organism>
<dbReference type="PANTHER" id="PTHR30111:SF1">
    <property type="entry name" value="33 KDA CHAPERONIN"/>
    <property type="match status" value="1"/>
</dbReference>
<dbReference type="InterPro" id="IPR016154">
    <property type="entry name" value="Heat_shock_Hsp33_C"/>
</dbReference>
<reference evidence="6 7" key="1">
    <citation type="submission" date="2024-05" db="EMBL/GenBank/DDBJ databases">
        <title>Three bacterial strains, DH-69, EH-24, and ECK-19 isolated from coastal sediments.</title>
        <authorList>
            <person name="Ye Y.-Q."/>
            <person name="Du Z.-J."/>
        </authorList>
    </citation>
    <scope>NUCLEOTIDE SEQUENCE [LARGE SCALE GENOMIC DNA]</scope>
    <source>
        <strain evidence="6 7">ECK-19</strain>
    </source>
</reference>
<evidence type="ECO:0000256" key="5">
    <source>
        <dbReference type="ARBA" id="ARBA00023284"/>
    </source>
</evidence>
<dbReference type="InterPro" id="IPR000397">
    <property type="entry name" value="Heat_shock_Hsp33"/>
</dbReference>
<proteinExistence type="predicted"/>
<comment type="caution">
    <text evidence="6">The sequence shown here is derived from an EMBL/GenBank/DDBJ whole genome shotgun (WGS) entry which is preliminary data.</text>
</comment>
<protein>
    <submittedName>
        <fullName evidence="6">Hsp33 family molecular chaperone</fullName>
    </submittedName>
</protein>
<keyword evidence="1" id="KW-0963">Cytoplasm</keyword>
<keyword evidence="4" id="KW-0143">Chaperone</keyword>
<evidence type="ECO:0000313" key="6">
    <source>
        <dbReference type="EMBL" id="MEX6632610.1"/>
    </source>
</evidence>
<gene>
    <name evidence="6" type="ORF">ABFZ84_03530</name>
</gene>
<evidence type="ECO:0000256" key="1">
    <source>
        <dbReference type="ARBA" id="ARBA00022490"/>
    </source>
</evidence>
<dbReference type="NCBIfam" id="NF002386">
    <property type="entry name" value="PRK01402.1"/>
    <property type="match status" value="1"/>
</dbReference>
<dbReference type="RefSeq" id="WP_369312532.1">
    <property type="nucleotide sequence ID" value="NZ_JBEHZE010000001.1"/>
</dbReference>
<dbReference type="SUPFAM" id="SSF64397">
    <property type="entry name" value="Hsp33 domain"/>
    <property type="match status" value="1"/>
</dbReference>
<keyword evidence="3" id="KW-1015">Disulfide bond</keyword>